<dbReference type="EMBL" id="CP001560">
    <property type="protein sequence ID" value="AFJ48667.1"/>
    <property type="molecule type" value="Genomic_DNA"/>
</dbReference>
<protein>
    <recommendedName>
        <fullName evidence="4">Lipoprotein</fullName>
    </recommendedName>
</protein>
<feature type="chain" id="PRO_5003655415" description="Lipoprotein" evidence="1">
    <location>
        <begin position="20"/>
        <end position="176"/>
    </location>
</feature>
<dbReference type="KEGG" id="ebt:EBL_c36150"/>
<name>I2BDR3_SHIBC</name>
<evidence type="ECO:0008006" key="4">
    <source>
        <dbReference type="Google" id="ProtNLM"/>
    </source>
</evidence>
<evidence type="ECO:0000313" key="3">
    <source>
        <dbReference type="Proteomes" id="UP000001955"/>
    </source>
</evidence>
<accession>K6VGG3</accession>
<dbReference type="AlphaFoldDB" id="I2BDR3"/>
<proteinExistence type="predicted"/>
<sequence length="176" mass="20116">MIFRTIVVFLVIVSSASYAFEKCSTTTLGKLEYIWGQGVKDKQSRILLNGTEVFKIDSYQIGENVIGDGRVLDKKNNISKLIVYYKFNTKQYITTDPKYGDLYRHKAYRLFDFSGEKVVISNEFYPPADYDAPIKWVSWGQKNVVIAFGDGSRFKYEKGNVSMIDKGIEKINGGEK</sequence>
<dbReference type="eggNOG" id="ENOG502ZGCJ">
    <property type="taxonomic scope" value="Bacteria"/>
</dbReference>
<evidence type="ECO:0000256" key="1">
    <source>
        <dbReference type="SAM" id="SignalP"/>
    </source>
</evidence>
<reference evidence="2 3" key="1">
    <citation type="journal article" date="2012" name="J. Bacteriol.">
        <title>Complete genome sequence of the B12-producing Shimwellia blattae strain DSM 4481, isolated from a cockroach.</title>
        <authorList>
            <person name="Brzuszkiewicz E."/>
            <person name="Waschkowitz T."/>
            <person name="Wiezer A."/>
            <person name="Daniel R."/>
        </authorList>
    </citation>
    <scope>NUCLEOTIDE SEQUENCE [LARGE SCALE GENOMIC DNA]</scope>
    <source>
        <strain evidence="3">ATCC 29907 / DSM 4481 / JCM 1650 / NBRC 105725 / CDC 9005-74</strain>
    </source>
</reference>
<dbReference type="HOGENOM" id="CLU_1616423_0_0_6"/>
<dbReference type="RefSeq" id="WP_002441537.1">
    <property type="nucleotide sequence ID" value="NC_017910.1"/>
</dbReference>
<dbReference type="Proteomes" id="UP000001955">
    <property type="component" value="Chromosome"/>
</dbReference>
<gene>
    <name evidence="2" type="ordered locus">EBL_c36150</name>
</gene>
<evidence type="ECO:0000313" key="2">
    <source>
        <dbReference type="EMBL" id="AFJ48667.1"/>
    </source>
</evidence>
<accession>I2BDR3</accession>
<dbReference type="STRING" id="630626.EBL_c36150"/>
<keyword evidence="3" id="KW-1185">Reference proteome</keyword>
<dbReference type="OrthoDB" id="6624183at2"/>
<feature type="signal peptide" evidence="1">
    <location>
        <begin position="1"/>
        <end position="19"/>
    </location>
</feature>
<keyword evidence="1" id="KW-0732">Signal</keyword>
<organism evidence="2 3">
    <name type="scientific">Shimwellia blattae (strain ATCC 29907 / DSM 4481 / JCM 1650 / NBRC 105725 / CDC 9005-74)</name>
    <name type="common">Escherichia blattae</name>
    <dbReference type="NCBI Taxonomy" id="630626"/>
    <lineage>
        <taxon>Bacteria</taxon>
        <taxon>Pseudomonadati</taxon>
        <taxon>Pseudomonadota</taxon>
        <taxon>Gammaproteobacteria</taxon>
        <taxon>Enterobacterales</taxon>
        <taxon>Enterobacteriaceae</taxon>
        <taxon>Shimwellia</taxon>
    </lineage>
</organism>